<organism evidence="3 4">
    <name type="scientific">Gnomoniopsis smithogilvyi</name>
    <dbReference type="NCBI Taxonomy" id="1191159"/>
    <lineage>
        <taxon>Eukaryota</taxon>
        <taxon>Fungi</taxon>
        <taxon>Dikarya</taxon>
        <taxon>Ascomycota</taxon>
        <taxon>Pezizomycotina</taxon>
        <taxon>Sordariomycetes</taxon>
        <taxon>Sordariomycetidae</taxon>
        <taxon>Diaporthales</taxon>
        <taxon>Gnomoniaceae</taxon>
        <taxon>Gnomoniopsis</taxon>
    </lineage>
</organism>
<dbReference type="EMBL" id="JAPEVB010000004">
    <property type="protein sequence ID" value="KAJ4388824.1"/>
    <property type="molecule type" value="Genomic_DNA"/>
</dbReference>
<keyword evidence="2" id="KW-0472">Membrane</keyword>
<gene>
    <name evidence="3" type="ORF">N0V93_006285</name>
</gene>
<feature type="transmembrane region" description="Helical" evidence="2">
    <location>
        <begin position="108"/>
        <end position="131"/>
    </location>
</feature>
<name>A0A9W8YPJ5_9PEZI</name>
<keyword evidence="2" id="KW-1133">Transmembrane helix</keyword>
<feature type="region of interest" description="Disordered" evidence="1">
    <location>
        <begin position="285"/>
        <end position="307"/>
    </location>
</feature>
<evidence type="ECO:0000313" key="4">
    <source>
        <dbReference type="Proteomes" id="UP001140453"/>
    </source>
</evidence>
<accession>A0A9W8YPJ5</accession>
<evidence type="ECO:0000313" key="3">
    <source>
        <dbReference type="EMBL" id="KAJ4388824.1"/>
    </source>
</evidence>
<feature type="compositionally biased region" description="Basic and acidic residues" evidence="1">
    <location>
        <begin position="245"/>
        <end position="254"/>
    </location>
</feature>
<feature type="compositionally biased region" description="Low complexity" evidence="1">
    <location>
        <begin position="602"/>
        <end position="613"/>
    </location>
</feature>
<proteinExistence type="predicted"/>
<protein>
    <submittedName>
        <fullName evidence="3">Uncharacterized protein</fullName>
    </submittedName>
</protein>
<dbReference type="AlphaFoldDB" id="A0A9W8YPJ5"/>
<feature type="compositionally biased region" description="Basic and acidic residues" evidence="1">
    <location>
        <begin position="422"/>
        <end position="436"/>
    </location>
</feature>
<comment type="caution">
    <text evidence="3">The sequence shown here is derived from an EMBL/GenBank/DDBJ whole genome shotgun (WGS) entry which is preliminary data.</text>
</comment>
<feature type="region of interest" description="Disordered" evidence="1">
    <location>
        <begin position="321"/>
        <end position="447"/>
    </location>
</feature>
<reference evidence="3" key="1">
    <citation type="submission" date="2022-10" db="EMBL/GenBank/DDBJ databases">
        <title>Tapping the CABI collections for fungal endophytes: first genome assemblies for Collariella, Neodidymelliopsis, Ascochyta clinopodiicola, Didymella pomorum, Didymosphaeria variabile, Neocosmospora piperis and Neocucurbitaria cava.</title>
        <authorList>
            <person name="Hill R."/>
        </authorList>
    </citation>
    <scope>NUCLEOTIDE SEQUENCE</scope>
    <source>
        <strain evidence="3">IMI 355082</strain>
    </source>
</reference>
<feature type="region of interest" description="Disordered" evidence="1">
    <location>
        <begin position="192"/>
        <end position="254"/>
    </location>
</feature>
<feature type="transmembrane region" description="Helical" evidence="2">
    <location>
        <begin position="78"/>
        <end position="101"/>
    </location>
</feature>
<sequence>MVATRAIPLSADSLCFAKGSNIANAAVISVLDPSAINNIVTPPPFMFIHSLPKLSLIPLLEMHLPTVPWPRKIVHDTAYIFIPFAFAVFLLLLGGALLVTWGRLSNAVLVGFCVTDGILIGFFVICHLALYCTSPKEKLGNQDNKEVSGLSPHGSVLDAVSVKLGSPRVCRSCLGGLSVRVPAVATSGGAMGMGRLEPVAGETPGADEAVGTSKDEQLPHQTGLAAGNEPQDRHSAPSPSVRQIQQERQDRTEDELHLSFSQPMSHLSAMIPPLNLGQRRGNSASGFYAFQNPASPRPDSRGGPGILIQPLTEHVARPDLVTNSAPSPAVVNNAPLRDSAPSQPQTHTRTYVRSRLTTPEPSRNTRDRNPPPLTPPPRTGFIAHQRAQQTAPKIGSPLRQSHQYIPYCPRDVGPRSSSQIRQSDRRDSEQLPHDPIRNTTQRRADVGPTTLARDRRAIPDHQEDAQGPMKEAELPSFETHLVRFHEPDMARLIAGDVIKVIPESHPPELVCAPGLSSSKADIEIFENPERRMVEMRRSVDSIRRNRSRKAEVEKAGCVGERRYFSNDSGYCTASSRLVSTNLFGPMIENQDEGTPQCEQAVLPPSWGWESSESSEGERRRLRRQNSVPELCSRFRMGREGREDEHEADDEGSQNSSRD</sequence>
<feature type="region of interest" description="Disordered" evidence="1">
    <location>
        <begin position="601"/>
        <end position="658"/>
    </location>
</feature>
<evidence type="ECO:0000256" key="2">
    <source>
        <dbReference type="SAM" id="Phobius"/>
    </source>
</evidence>
<keyword evidence="2" id="KW-0812">Transmembrane</keyword>
<feature type="compositionally biased region" description="Polar residues" evidence="1">
    <location>
        <begin position="340"/>
        <end position="362"/>
    </location>
</feature>
<dbReference type="OrthoDB" id="5244420at2759"/>
<keyword evidence="4" id="KW-1185">Reference proteome</keyword>
<dbReference type="Proteomes" id="UP001140453">
    <property type="component" value="Unassembled WGS sequence"/>
</dbReference>
<evidence type="ECO:0000256" key="1">
    <source>
        <dbReference type="SAM" id="MobiDB-lite"/>
    </source>
</evidence>